<gene>
    <name evidence="3" type="ORF">ACFSXZ_24895</name>
</gene>
<accession>A0ABW5G3P3</accession>
<dbReference type="InterPro" id="IPR037171">
    <property type="entry name" value="NagB/RpiA_transferase-like"/>
</dbReference>
<dbReference type="RefSeq" id="WP_378267549.1">
    <property type="nucleotide sequence ID" value="NZ_JBHUKR010000011.1"/>
</dbReference>
<evidence type="ECO:0000313" key="4">
    <source>
        <dbReference type="Proteomes" id="UP001597417"/>
    </source>
</evidence>
<proteinExistence type="inferred from homology"/>
<organism evidence="3 4">
    <name type="scientific">Amycolatopsis pigmentata</name>
    <dbReference type="NCBI Taxonomy" id="450801"/>
    <lineage>
        <taxon>Bacteria</taxon>
        <taxon>Bacillati</taxon>
        <taxon>Actinomycetota</taxon>
        <taxon>Actinomycetes</taxon>
        <taxon>Pseudonocardiales</taxon>
        <taxon>Pseudonocardiaceae</taxon>
        <taxon>Amycolatopsis</taxon>
    </lineage>
</organism>
<dbReference type="Pfam" id="PF01144">
    <property type="entry name" value="CoA_trans"/>
    <property type="match status" value="1"/>
</dbReference>
<dbReference type="PANTHER" id="PTHR43293:SF3">
    <property type="entry name" value="CHOLESTEROL RING-CLEAVING HYDROLASE IPDB SUBUNIT"/>
    <property type="match status" value="1"/>
</dbReference>
<comment type="caution">
    <text evidence="3">The sequence shown here is derived from an EMBL/GenBank/DDBJ whole genome shotgun (WGS) entry which is preliminary data.</text>
</comment>
<comment type="similarity">
    <text evidence="1">Belongs to the 3-oxoacid CoA-transferase subunit B family.</text>
</comment>
<evidence type="ECO:0000256" key="2">
    <source>
        <dbReference type="SAM" id="MobiDB-lite"/>
    </source>
</evidence>
<dbReference type="Proteomes" id="UP001597417">
    <property type="component" value="Unassembled WGS sequence"/>
</dbReference>
<sequence>MTATSTEPEATYTADEMMSIAAARALGDGQRCFVGIGLPSTAANLARRTHAPGLVLIYESGTLGSKPGRLPASIGDGILAETADAVISVPEVFNYWLQPGRIDVGFLGAAQLDKFANINTTVVGPDYDRPKVRLPGAGGAPEIAASCHEVFVVVRQSKRSFVEQVDFVTSFGHGRGKGEREKLGLRGAGPTLVITDLGVFRPDPDTAELVLSQIHPGVEVEQVRAATGWDLKVSPELSRTPAPTETELKTLRELKAATASSVTNPTAATAETDVDKREGRGPYPPTSDRIGK</sequence>
<dbReference type="Gene3D" id="3.40.1080.10">
    <property type="entry name" value="Glutaconate Coenzyme A-transferase"/>
    <property type="match status" value="1"/>
</dbReference>
<dbReference type="InterPro" id="IPR004165">
    <property type="entry name" value="CoA_trans_fam_I"/>
</dbReference>
<protein>
    <submittedName>
        <fullName evidence="3">CoA-transferase subunit beta</fullName>
    </submittedName>
</protein>
<reference evidence="4" key="1">
    <citation type="journal article" date="2019" name="Int. J. Syst. Evol. Microbiol.">
        <title>The Global Catalogue of Microorganisms (GCM) 10K type strain sequencing project: providing services to taxonomists for standard genome sequencing and annotation.</title>
        <authorList>
            <consortium name="The Broad Institute Genomics Platform"/>
            <consortium name="The Broad Institute Genome Sequencing Center for Infectious Disease"/>
            <person name="Wu L."/>
            <person name="Ma J."/>
        </authorList>
    </citation>
    <scope>NUCLEOTIDE SEQUENCE [LARGE SCALE GENOMIC DNA]</scope>
    <source>
        <strain evidence="4">CGMCC 4.7645</strain>
    </source>
</reference>
<evidence type="ECO:0000256" key="1">
    <source>
        <dbReference type="ARBA" id="ARBA00007047"/>
    </source>
</evidence>
<dbReference type="EMBL" id="JBHUKR010000011">
    <property type="protein sequence ID" value="MFD2419571.1"/>
    <property type="molecule type" value="Genomic_DNA"/>
</dbReference>
<name>A0ABW5G3P3_9PSEU</name>
<evidence type="ECO:0000313" key="3">
    <source>
        <dbReference type="EMBL" id="MFD2419571.1"/>
    </source>
</evidence>
<dbReference type="SMART" id="SM00882">
    <property type="entry name" value="CoA_trans"/>
    <property type="match status" value="1"/>
</dbReference>
<keyword evidence="4" id="KW-1185">Reference proteome</keyword>
<feature type="compositionally biased region" description="Polar residues" evidence="2">
    <location>
        <begin position="258"/>
        <end position="269"/>
    </location>
</feature>
<dbReference type="SUPFAM" id="SSF100950">
    <property type="entry name" value="NagB/RpiA/CoA transferase-like"/>
    <property type="match status" value="1"/>
</dbReference>
<dbReference type="PANTHER" id="PTHR43293">
    <property type="entry name" value="ACETATE COA-TRANSFERASE YDIF"/>
    <property type="match status" value="1"/>
</dbReference>
<feature type="region of interest" description="Disordered" evidence="2">
    <location>
        <begin position="257"/>
        <end position="292"/>
    </location>
</feature>